<feature type="region of interest" description="Disordered" evidence="1">
    <location>
        <begin position="203"/>
        <end position="226"/>
    </location>
</feature>
<gene>
    <name evidence="2" type="ORF">NCGR_LOCUS17996</name>
</gene>
<organism evidence="2 3">
    <name type="scientific">Miscanthus lutarioriparius</name>
    <dbReference type="NCBI Taxonomy" id="422564"/>
    <lineage>
        <taxon>Eukaryota</taxon>
        <taxon>Viridiplantae</taxon>
        <taxon>Streptophyta</taxon>
        <taxon>Embryophyta</taxon>
        <taxon>Tracheophyta</taxon>
        <taxon>Spermatophyta</taxon>
        <taxon>Magnoliopsida</taxon>
        <taxon>Liliopsida</taxon>
        <taxon>Poales</taxon>
        <taxon>Poaceae</taxon>
        <taxon>PACMAD clade</taxon>
        <taxon>Panicoideae</taxon>
        <taxon>Andropogonodae</taxon>
        <taxon>Andropogoneae</taxon>
        <taxon>Saccharinae</taxon>
        <taxon>Miscanthus</taxon>
    </lineage>
</organism>
<keyword evidence="3" id="KW-1185">Reference proteome</keyword>
<sequence length="226" mass="25893">MDGSHGLHNENLYDDDGIIQRHAQGDDYESYRVLADGAAGHSVIDDPYEFIYQNLPQRHTLRNVPDCHYCGAMRFQYEPPGFCCRKGKVQIHIPEVPVELKRRNGTFPNLDDYRIELNTNVTPDQRWYNAPTAAQVAAIWMEGNDPQRCFDRSVVVYGRTDCRPQYIRAYHGCYDPLAYPLYNPRGETGWNKFMPYSADPVTQPSVTPASTNVNYRDEGTTGAYQE</sequence>
<comment type="caution">
    <text evidence="2">The sequence shown here is derived from an EMBL/GenBank/DDBJ whole genome shotgun (WGS) entry which is preliminary data.</text>
</comment>
<accession>A0A811NLZ2</accession>
<dbReference type="AlphaFoldDB" id="A0A811NLZ2"/>
<feature type="compositionally biased region" description="Polar residues" evidence="1">
    <location>
        <begin position="203"/>
        <end position="214"/>
    </location>
</feature>
<proteinExistence type="predicted"/>
<evidence type="ECO:0000313" key="3">
    <source>
        <dbReference type="Proteomes" id="UP000604825"/>
    </source>
</evidence>
<dbReference type="Proteomes" id="UP000604825">
    <property type="component" value="Unassembled WGS sequence"/>
</dbReference>
<dbReference type="EMBL" id="CAJGYO010000004">
    <property type="protein sequence ID" value="CAD6226124.1"/>
    <property type="molecule type" value="Genomic_DNA"/>
</dbReference>
<evidence type="ECO:0000256" key="1">
    <source>
        <dbReference type="SAM" id="MobiDB-lite"/>
    </source>
</evidence>
<name>A0A811NLZ2_9POAL</name>
<evidence type="ECO:0000313" key="2">
    <source>
        <dbReference type="EMBL" id="CAD6226124.1"/>
    </source>
</evidence>
<dbReference type="PANTHER" id="PTHR45786">
    <property type="entry name" value="DNA BINDING PROTEIN-LIKE"/>
    <property type="match status" value="1"/>
</dbReference>
<reference evidence="2" key="1">
    <citation type="submission" date="2020-10" db="EMBL/GenBank/DDBJ databases">
        <authorList>
            <person name="Han B."/>
            <person name="Lu T."/>
            <person name="Zhao Q."/>
            <person name="Huang X."/>
            <person name="Zhao Y."/>
        </authorList>
    </citation>
    <scope>NUCLEOTIDE SEQUENCE</scope>
</reference>
<dbReference type="PANTHER" id="PTHR45786:SF68">
    <property type="entry name" value="OS02G0701800 PROTEIN"/>
    <property type="match status" value="1"/>
</dbReference>
<protein>
    <submittedName>
        <fullName evidence="2">Uncharacterized protein</fullName>
    </submittedName>
</protein>
<dbReference type="OrthoDB" id="693063at2759"/>